<name>A0A8X6MTV3_NEPPI</name>
<dbReference type="OrthoDB" id="422540at2759"/>
<sequence length="77" mass="8775">MSLFWATPALTIFIPRVDQVQLTLRQPYTGRHKVLCRINKAITIDINGRKTVSLDRVKLAYIIPETVLSPPENLESN</sequence>
<accession>A0A8X6MTV3</accession>
<dbReference type="EMBL" id="BMAW01002265">
    <property type="protein sequence ID" value="GFS77716.1"/>
    <property type="molecule type" value="Genomic_DNA"/>
</dbReference>
<proteinExistence type="predicted"/>
<evidence type="ECO:0000313" key="1">
    <source>
        <dbReference type="EMBL" id="GFS77716.1"/>
    </source>
</evidence>
<reference evidence="1" key="1">
    <citation type="submission" date="2020-08" db="EMBL/GenBank/DDBJ databases">
        <title>Multicomponent nature underlies the extraordinary mechanical properties of spider dragline silk.</title>
        <authorList>
            <person name="Kono N."/>
            <person name="Nakamura H."/>
            <person name="Mori M."/>
            <person name="Yoshida Y."/>
            <person name="Ohtoshi R."/>
            <person name="Malay A.D."/>
            <person name="Moran D.A.P."/>
            <person name="Tomita M."/>
            <person name="Numata K."/>
            <person name="Arakawa K."/>
        </authorList>
    </citation>
    <scope>NUCLEOTIDE SEQUENCE</scope>
</reference>
<comment type="caution">
    <text evidence="1">The sequence shown here is derived from an EMBL/GenBank/DDBJ whole genome shotgun (WGS) entry which is preliminary data.</text>
</comment>
<protein>
    <submittedName>
        <fullName evidence="1">Transposon Ty3-G Gag-Pol polyprotein</fullName>
    </submittedName>
</protein>
<gene>
    <name evidence="1" type="primary">TY3B-G_431</name>
    <name evidence="1" type="ORF">NPIL_227231</name>
</gene>
<evidence type="ECO:0000313" key="2">
    <source>
        <dbReference type="Proteomes" id="UP000887013"/>
    </source>
</evidence>
<dbReference type="AlphaFoldDB" id="A0A8X6MTV3"/>
<keyword evidence="2" id="KW-1185">Reference proteome</keyword>
<organism evidence="1 2">
    <name type="scientific">Nephila pilipes</name>
    <name type="common">Giant wood spider</name>
    <name type="synonym">Nephila maculata</name>
    <dbReference type="NCBI Taxonomy" id="299642"/>
    <lineage>
        <taxon>Eukaryota</taxon>
        <taxon>Metazoa</taxon>
        <taxon>Ecdysozoa</taxon>
        <taxon>Arthropoda</taxon>
        <taxon>Chelicerata</taxon>
        <taxon>Arachnida</taxon>
        <taxon>Araneae</taxon>
        <taxon>Araneomorphae</taxon>
        <taxon>Entelegynae</taxon>
        <taxon>Araneoidea</taxon>
        <taxon>Nephilidae</taxon>
        <taxon>Nephila</taxon>
    </lineage>
</organism>
<dbReference type="Proteomes" id="UP000887013">
    <property type="component" value="Unassembled WGS sequence"/>
</dbReference>